<sequence>MKSISTLLLLLLVSCACLAEKPNLWQVMSYDIEHNDAPLDFTHYQSPMYIELYPELYVNVERYVRDDFSWRTRLEMTSPKSFNVNIQNSFLDDIEVTNDELIEHVGEHALSYFKEVYWKANKESETLKYVVPEAHKASFKALFHDEIGADIIVVNQPYVVGVSDPVNYIRATSDPRKKGQKKRWWVSKVDFGTLVKAGTFLAYDTQTGDIVRRCQYKVEVPIENNGVFAEFTHAANWNYNEVAAFGEKAAKHLKKKKGPKQKQFTQAHEDYLRQLYAQAFAASLEQCPLFKHYQR</sequence>
<keyword evidence="3" id="KW-1185">Reference proteome</keyword>
<dbReference type="PROSITE" id="PS51257">
    <property type="entry name" value="PROKAR_LIPOPROTEIN"/>
    <property type="match status" value="1"/>
</dbReference>
<gene>
    <name evidence="2" type="ORF">SAMN05216361_2494</name>
</gene>
<dbReference type="EMBL" id="FQWD01000004">
    <property type="protein sequence ID" value="SHG59176.1"/>
    <property type="molecule type" value="Genomic_DNA"/>
</dbReference>
<organism evidence="2 3">
    <name type="scientific">Marisediminitalea aggregata</name>
    <dbReference type="NCBI Taxonomy" id="634436"/>
    <lineage>
        <taxon>Bacteria</taxon>
        <taxon>Pseudomonadati</taxon>
        <taxon>Pseudomonadota</taxon>
        <taxon>Gammaproteobacteria</taxon>
        <taxon>Alteromonadales</taxon>
        <taxon>Alteromonadaceae</taxon>
        <taxon>Marisediminitalea</taxon>
    </lineage>
</organism>
<dbReference type="STRING" id="634436.SAMN05216361_2494"/>
<feature type="chain" id="PRO_5012047758" evidence="1">
    <location>
        <begin position="20"/>
        <end position="295"/>
    </location>
</feature>
<evidence type="ECO:0000313" key="2">
    <source>
        <dbReference type="EMBL" id="SHG59176.1"/>
    </source>
</evidence>
<keyword evidence="1" id="KW-0732">Signal</keyword>
<protein>
    <submittedName>
        <fullName evidence="2">Uncharacterized protein</fullName>
    </submittedName>
</protein>
<name>A0A1M5L2G3_9ALTE</name>
<feature type="signal peptide" evidence="1">
    <location>
        <begin position="1"/>
        <end position="19"/>
    </location>
</feature>
<proteinExistence type="predicted"/>
<dbReference type="RefSeq" id="WP_139241570.1">
    <property type="nucleotide sequence ID" value="NZ_FQWD01000004.1"/>
</dbReference>
<accession>A0A1M5L2G3</accession>
<evidence type="ECO:0000256" key="1">
    <source>
        <dbReference type="SAM" id="SignalP"/>
    </source>
</evidence>
<reference evidence="3" key="1">
    <citation type="submission" date="2016-11" db="EMBL/GenBank/DDBJ databases">
        <authorList>
            <person name="Varghese N."/>
            <person name="Submissions S."/>
        </authorList>
    </citation>
    <scope>NUCLEOTIDE SEQUENCE [LARGE SCALE GENOMIC DNA]</scope>
    <source>
        <strain evidence="3">CGMCC 1.8995</strain>
    </source>
</reference>
<dbReference type="Proteomes" id="UP000184520">
    <property type="component" value="Unassembled WGS sequence"/>
</dbReference>
<evidence type="ECO:0000313" key="3">
    <source>
        <dbReference type="Proteomes" id="UP000184520"/>
    </source>
</evidence>
<dbReference type="AlphaFoldDB" id="A0A1M5L2G3"/>